<comment type="caution">
    <text evidence="2">The sequence shown here is derived from an EMBL/GenBank/DDBJ whole genome shotgun (WGS) entry which is preliminary data.</text>
</comment>
<evidence type="ECO:0000313" key="3">
    <source>
        <dbReference type="Proteomes" id="UP000186364"/>
    </source>
</evidence>
<protein>
    <recommendedName>
        <fullName evidence="4">Permuted papain-like amidase YaeF/Yiix C92 family enzyme</fullName>
    </recommendedName>
</protein>
<keyword evidence="1" id="KW-0732">Signal</keyword>
<dbReference type="Pfam" id="PF05708">
    <property type="entry name" value="Peptidase_C92"/>
    <property type="match status" value="1"/>
</dbReference>
<organism evidence="2 3">
    <name type="scientific">Xaviernesmea oryzae</name>
    <dbReference type="NCBI Taxonomy" id="464029"/>
    <lineage>
        <taxon>Bacteria</taxon>
        <taxon>Pseudomonadati</taxon>
        <taxon>Pseudomonadota</taxon>
        <taxon>Alphaproteobacteria</taxon>
        <taxon>Hyphomicrobiales</taxon>
        <taxon>Rhizobiaceae</taxon>
        <taxon>Rhizobium/Agrobacterium group</taxon>
        <taxon>Xaviernesmea</taxon>
    </lineage>
</organism>
<reference evidence="2 3" key="1">
    <citation type="submission" date="2016-09" db="EMBL/GenBank/DDBJ databases">
        <title>Rhizobium sp. nov., a novel species isolated from the rice rhizosphere.</title>
        <authorList>
            <person name="Zhao J."/>
            <person name="Zhang X."/>
        </authorList>
    </citation>
    <scope>NUCLEOTIDE SEQUENCE [LARGE SCALE GENOMIC DNA]</scope>
    <source>
        <strain evidence="2 3">1.7048</strain>
    </source>
</reference>
<feature type="signal peptide" evidence="1">
    <location>
        <begin position="1"/>
        <end position="25"/>
    </location>
</feature>
<dbReference type="Gene3D" id="3.90.1720.10">
    <property type="entry name" value="endopeptidase domain like (from Nostoc punctiforme)"/>
    <property type="match status" value="1"/>
</dbReference>
<dbReference type="AlphaFoldDB" id="A0A1Q9B301"/>
<proteinExistence type="predicted"/>
<feature type="chain" id="PRO_5010167013" description="Permuted papain-like amidase YaeF/Yiix C92 family enzyme" evidence="1">
    <location>
        <begin position="26"/>
        <end position="223"/>
    </location>
</feature>
<dbReference type="SUPFAM" id="SSF54001">
    <property type="entry name" value="Cysteine proteinases"/>
    <property type="match status" value="1"/>
</dbReference>
<dbReference type="EMBL" id="MKIP01000026">
    <property type="protein sequence ID" value="OLP62394.1"/>
    <property type="molecule type" value="Genomic_DNA"/>
</dbReference>
<keyword evidence="3" id="KW-1185">Reference proteome</keyword>
<name>A0A1Q9B301_9HYPH</name>
<gene>
    <name evidence="2" type="ORF">BJF93_23335</name>
</gene>
<evidence type="ECO:0000313" key="2">
    <source>
        <dbReference type="EMBL" id="OLP62394.1"/>
    </source>
</evidence>
<accession>A0A1Q9B301</accession>
<evidence type="ECO:0000256" key="1">
    <source>
        <dbReference type="SAM" id="SignalP"/>
    </source>
</evidence>
<dbReference type="InterPro" id="IPR038765">
    <property type="entry name" value="Papain-like_cys_pep_sf"/>
</dbReference>
<dbReference type="Proteomes" id="UP000186364">
    <property type="component" value="Unassembled WGS sequence"/>
</dbReference>
<dbReference type="InterPro" id="IPR024453">
    <property type="entry name" value="Peptidase_C92"/>
</dbReference>
<evidence type="ECO:0008006" key="4">
    <source>
        <dbReference type="Google" id="ProtNLM"/>
    </source>
</evidence>
<sequence length="223" mass="24725">MKTKRAFIGLSLAVLLVFGWIAVHAKPDLPPLDDGDLIFQTSTSSQSLAILMATASTYTHMGIIRHRAGQLVVIEAAGRVRETPLDAWIARGLFKRVAIYRDPALTPAQVETVLTSAGGLYGRPYDIFFSFENDAIYCSELPYRAYQAAGIELGRVQTVSELNMDNVAVKSLIRKRWQSHAPCKENGFGFDQCYAAILQQTLITPVSIADDKRLRLVFSNYPL</sequence>